<feature type="region of interest" description="Disordered" evidence="1">
    <location>
        <begin position="425"/>
        <end position="493"/>
    </location>
</feature>
<dbReference type="EnsemblPlants" id="OMERI05G17050.1">
    <property type="protein sequence ID" value="OMERI05G17050.1"/>
    <property type="gene ID" value="OMERI05G17050"/>
</dbReference>
<dbReference type="SMART" id="SM00293">
    <property type="entry name" value="PWWP"/>
    <property type="match status" value="1"/>
</dbReference>
<keyword evidence="4" id="KW-1185">Reference proteome</keyword>
<dbReference type="Proteomes" id="UP000008021">
    <property type="component" value="Chromosome 5"/>
</dbReference>
<dbReference type="eggNOG" id="ENOG502QR1T">
    <property type="taxonomic scope" value="Eukaryota"/>
</dbReference>
<reference evidence="3" key="1">
    <citation type="submission" date="2015-04" db="UniProtKB">
        <authorList>
            <consortium name="EnsemblPlants"/>
        </authorList>
    </citation>
    <scope>IDENTIFICATION</scope>
</reference>
<dbReference type="HOGENOM" id="CLU_005330_0_0_1"/>
<dbReference type="PANTHER" id="PTHR42851">
    <property type="entry name" value="ALDOLASE-RELATED"/>
    <property type="match status" value="1"/>
</dbReference>
<reference evidence="3" key="2">
    <citation type="submission" date="2018-05" db="EMBL/GenBank/DDBJ databases">
        <title>OmerRS3 (Oryza meridionalis Reference Sequence Version 3).</title>
        <authorList>
            <person name="Zhang J."/>
            <person name="Kudrna D."/>
            <person name="Lee S."/>
            <person name="Talag J."/>
            <person name="Welchert J."/>
            <person name="Wing R.A."/>
        </authorList>
    </citation>
    <scope>NUCLEOTIDE SEQUENCE [LARGE SCALE GENOMIC DNA]</scope>
    <source>
        <strain evidence="3">cv. OR44</strain>
    </source>
</reference>
<evidence type="ECO:0000313" key="3">
    <source>
        <dbReference type="EnsemblPlants" id="OMERI05G17050.1"/>
    </source>
</evidence>
<dbReference type="SUPFAM" id="SSF63748">
    <property type="entry name" value="Tudor/PWWP/MBT"/>
    <property type="match status" value="1"/>
</dbReference>
<dbReference type="Gene3D" id="2.30.30.140">
    <property type="match status" value="1"/>
</dbReference>
<evidence type="ECO:0000256" key="1">
    <source>
        <dbReference type="SAM" id="MobiDB-lite"/>
    </source>
</evidence>
<feature type="compositionally biased region" description="Basic residues" evidence="1">
    <location>
        <begin position="466"/>
        <end position="475"/>
    </location>
</feature>
<sequence>MELEEDPRLVGVALGEYLTDEEEVMMVGGAGEVAVAARGGKVVVAMEEDAAAGGGVGVGVVSDLLYATGSAAVGEGYGGERTDNMQELLDGGGAEERMLGVELGGFCGEAGWTLMPVKLCSNLVTALINWDALPVDSDMLLSSPRMASLNSIIAGLTGDDQRAKYRLPPLDGYGFRASGLVWSKLKGHPWWPGEIFDTSDASELALKHQKKGSHLVAYFGSNTFAWCDESQLKPFMSNYSQMANQSNSDAFISSVNLALEEISRRILSGMCCFCLPEELSDNCMSYMVENSELRDGVTCSKVTRSEILECFNAENFLSYLKSLALFPGQGGELLDLVIACSQLTSFFQSKGCHELASFGSGSEFVDDGMDSSSTKNVLLPEAVTYEQKPSEELTEENPTSSLNNECTFVDCMGLNIIGKVKGKRSEKRRKYVPSPEVHTTDHGQDDSWSGFCLNNDPTDTLGKASAKMRPRRKQRSSKETCAPSSDLSSHVPPLQLGLLGPKKQIQLIERSIIHADEQRIDEIMPSALVLSFGRSAALPSKLDLIRLFSRYGPLKENETEVHQNTNTVKVAFKRRFDAANAFSFVGKYSYFGPSLCSFRLVKLPFSLSKLSPEDPGTEVPACRESGVDIVHVGIISKVDKAQNL</sequence>
<dbReference type="InterPro" id="IPR000313">
    <property type="entry name" value="PWWP_dom"/>
</dbReference>
<feature type="domain" description="PWWP" evidence="2">
    <location>
        <begin position="177"/>
        <end position="238"/>
    </location>
</feature>
<name>A0A0E0DSL7_9ORYZ</name>
<evidence type="ECO:0000259" key="2">
    <source>
        <dbReference type="PROSITE" id="PS50812"/>
    </source>
</evidence>
<dbReference type="PROSITE" id="PS50812">
    <property type="entry name" value="PWWP"/>
    <property type="match status" value="1"/>
</dbReference>
<proteinExistence type="predicted"/>
<protein>
    <recommendedName>
        <fullName evidence="2">PWWP domain-containing protein</fullName>
    </recommendedName>
</protein>
<dbReference type="STRING" id="40149.A0A0E0DSL7"/>
<accession>A0A0E0DSL7</accession>
<dbReference type="InterPro" id="IPR053063">
    <property type="entry name" value="PWWP_domain_containing_PDP"/>
</dbReference>
<dbReference type="PANTHER" id="PTHR42851:SF25">
    <property type="entry name" value="PWWP DOMAIN-CONTAINING PROTEIN"/>
    <property type="match status" value="1"/>
</dbReference>
<organism evidence="3">
    <name type="scientific">Oryza meridionalis</name>
    <dbReference type="NCBI Taxonomy" id="40149"/>
    <lineage>
        <taxon>Eukaryota</taxon>
        <taxon>Viridiplantae</taxon>
        <taxon>Streptophyta</taxon>
        <taxon>Embryophyta</taxon>
        <taxon>Tracheophyta</taxon>
        <taxon>Spermatophyta</taxon>
        <taxon>Magnoliopsida</taxon>
        <taxon>Liliopsida</taxon>
        <taxon>Poales</taxon>
        <taxon>Poaceae</taxon>
        <taxon>BOP clade</taxon>
        <taxon>Oryzoideae</taxon>
        <taxon>Oryzeae</taxon>
        <taxon>Oryzinae</taxon>
        <taxon>Oryza</taxon>
    </lineage>
</organism>
<dbReference type="CDD" id="cd05162">
    <property type="entry name" value="PWWP"/>
    <property type="match status" value="1"/>
</dbReference>
<dbReference type="AlphaFoldDB" id="A0A0E0DSL7"/>
<dbReference type="Gramene" id="OMERI05G17050.1">
    <property type="protein sequence ID" value="OMERI05G17050.1"/>
    <property type="gene ID" value="OMERI05G17050"/>
</dbReference>
<evidence type="ECO:0000313" key="4">
    <source>
        <dbReference type="Proteomes" id="UP000008021"/>
    </source>
</evidence>
<dbReference type="Pfam" id="PF00855">
    <property type="entry name" value="PWWP"/>
    <property type="match status" value="1"/>
</dbReference>